<dbReference type="PANTHER" id="PTHR43280:SF2">
    <property type="entry name" value="HTH-TYPE TRANSCRIPTIONAL REGULATOR EXSA"/>
    <property type="match status" value="1"/>
</dbReference>
<evidence type="ECO:0000313" key="7">
    <source>
        <dbReference type="EMBL" id="CAG5091015.1"/>
    </source>
</evidence>
<dbReference type="SUPFAM" id="SSF52172">
    <property type="entry name" value="CheY-like"/>
    <property type="match status" value="1"/>
</dbReference>
<name>A0ABM8V6S8_THEXY</name>
<sequence>MYDLLIVDDEPIAVRAIERGIDWSDLDIRRIHTAGDYEDAVEILDNHPVRILITDIEMPGTNGIRLLEYVNRCYPRVRAIVTTGHSQFEYIQKALQYRTLDYLLKPLDFKQLKSIVERAIRELDHERDMESLHRSYEESQLQWQRNLPILEDRFWQDVLNHRIRLTPDNIRSTIESYRIRLRPDLTILPVLISIELWHGSFSASEEEALEYALRKAAEELILRDDLEGRSVHDRNGVNVLLIYLAEGAEPIPQQQLTERCRNFVETCGEMFYCSVSCYIGDPCPIEQVPYSFRQLLRAERDNVTEMRTVCCAASARNRDIHVDIRLPAFEEWQTMLETGRKTEFLHAHDEWFHSLADSGSATPETLRAFCIGFMNMIFQVSSVHGIPLSELPIFGDDNDLYAHCRSIQTLSLWSARLTEELFARCQKLGRPSLRSPAIETTLAHINENLDEDLSLESIARLVHLNPAYLSRLFKKEMGVSMSEYIIQARITRAKDMLRSPDVKISSIAASVGYTHFSHFAKMFRRIVGMSPHEYRNHFLQR</sequence>
<dbReference type="SMART" id="SM00342">
    <property type="entry name" value="HTH_ARAC"/>
    <property type="match status" value="1"/>
</dbReference>
<dbReference type="InterPro" id="IPR020449">
    <property type="entry name" value="Tscrpt_reg_AraC-type_HTH"/>
</dbReference>
<dbReference type="PRINTS" id="PR00032">
    <property type="entry name" value="HTHARAC"/>
</dbReference>
<dbReference type="Pfam" id="PF12833">
    <property type="entry name" value="HTH_18"/>
    <property type="match status" value="1"/>
</dbReference>
<evidence type="ECO:0000256" key="4">
    <source>
        <dbReference type="PROSITE-ProRule" id="PRU00169"/>
    </source>
</evidence>
<reference evidence="7 8" key="1">
    <citation type="submission" date="2021-04" db="EMBL/GenBank/DDBJ databases">
        <authorList>
            <person name="Rakotoarivonina H."/>
        </authorList>
    </citation>
    <scope>NUCLEOTIDE SEQUENCE [LARGE SCALE GENOMIC DNA]</scope>
    <source>
        <strain evidence="7 8">XE</strain>
    </source>
</reference>
<dbReference type="Proteomes" id="UP000681526">
    <property type="component" value="Unassembled WGS sequence"/>
</dbReference>
<dbReference type="CDD" id="cd17536">
    <property type="entry name" value="REC_YesN-like"/>
    <property type="match status" value="1"/>
</dbReference>
<dbReference type="InterPro" id="IPR018060">
    <property type="entry name" value="HTH_AraC"/>
</dbReference>
<organism evidence="7 8">
    <name type="scientific">Thermobacillus xylanilyticus</name>
    <dbReference type="NCBI Taxonomy" id="76633"/>
    <lineage>
        <taxon>Bacteria</taxon>
        <taxon>Bacillati</taxon>
        <taxon>Bacillota</taxon>
        <taxon>Bacilli</taxon>
        <taxon>Bacillales</taxon>
        <taxon>Paenibacillaceae</taxon>
        <taxon>Thermobacillus</taxon>
    </lineage>
</organism>
<dbReference type="PROSITE" id="PS01124">
    <property type="entry name" value="HTH_ARAC_FAMILY_2"/>
    <property type="match status" value="1"/>
</dbReference>
<keyword evidence="4" id="KW-0597">Phosphoprotein</keyword>
<accession>A0ABM8V6S8</accession>
<evidence type="ECO:0000259" key="6">
    <source>
        <dbReference type="PROSITE" id="PS50110"/>
    </source>
</evidence>
<dbReference type="InterPro" id="IPR011006">
    <property type="entry name" value="CheY-like_superfamily"/>
</dbReference>
<gene>
    <name evidence="7" type="primary">txxe 2989-yesN19</name>
    <name evidence="7" type="ORF">TXXE_14845</name>
</gene>
<dbReference type="PANTHER" id="PTHR43280">
    <property type="entry name" value="ARAC-FAMILY TRANSCRIPTIONAL REGULATOR"/>
    <property type="match status" value="1"/>
</dbReference>
<dbReference type="SUPFAM" id="SSF46689">
    <property type="entry name" value="Homeodomain-like"/>
    <property type="match status" value="2"/>
</dbReference>
<dbReference type="EMBL" id="CAJRAY010000078">
    <property type="protein sequence ID" value="CAG5091015.1"/>
    <property type="molecule type" value="Genomic_DNA"/>
</dbReference>
<feature type="modified residue" description="4-aspartylphosphate" evidence="4">
    <location>
        <position position="55"/>
    </location>
</feature>
<evidence type="ECO:0000256" key="1">
    <source>
        <dbReference type="ARBA" id="ARBA00023015"/>
    </source>
</evidence>
<dbReference type="PROSITE" id="PS00041">
    <property type="entry name" value="HTH_ARAC_FAMILY_1"/>
    <property type="match status" value="1"/>
</dbReference>
<dbReference type="SMART" id="SM00448">
    <property type="entry name" value="REC"/>
    <property type="match status" value="1"/>
</dbReference>
<evidence type="ECO:0000313" key="8">
    <source>
        <dbReference type="Proteomes" id="UP000681526"/>
    </source>
</evidence>
<dbReference type="Gene3D" id="1.10.10.60">
    <property type="entry name" value="Homeodomain-like"/>
    <property type="match status" value="2"/>
</dbReference>
<dbReference type="RefSeq" id="WP_213485359.1">
    <property type="nucleotide sequence ID" value="NZ_CAJRAY010000078.1"/>
</dbReference>
<dbReference type="Pfam" id="PF00072">
    <property type="entry name" value="Response_reg"/>
    <property type="match status" value="1"/>
</dbReference>
<comment type="caution">
    <text evidence="7">The sequence shown here is derived from an EMBL/GenBank/DDBJ whole genome shotgun (WGS) entry which is preliminary data.</text>
</comment>
<evidence type="ECO:0000256" key="3">
    <source>
        <dbReference type="ARBA" id="ARBA00023163"/>
    </source>
</evidence>
<proteinExistence type="predicted"/>
<dbReference type="InterPro" id="IPR009057">
    <property type="entry name" value="Homeodomain-like_sf"/>
</dbReference>
<dbReference type="InterPro" id="IPR001789">
    <property type="entry name" value="Sig_transdc_resp-reg_receiver"/>
</dbReference>
<keyword evidence="3" id="KW-0804">Transcription</keyword>
<dbReference type="InterPro" id="IPR018062">
    <property type="entry name" value="HTH_AraC-typ_CS"/>
</dbReference>
<feature type="domain" description="HTH araC/xylS-type" evidence="5">
    <location>
        <begin position="439"/>
        <end position="537"/>
    </location>
</feature>
<protein>
    <submittedName>
        <fullName evidence="7">YesN19,Two component transcriptional regulator, AraC family</fullName>
    </submittedName>
</protein>
<dbReference type="Gene3D" id="3.40.50.2300">
    <property type="match status" value="1"/>
</dbReference>
<keyword evidence="1" id="KW-0805">Transcription regulation</keyword>
<keyword evidence="8" id="KW-1185">Reference proteome</keyword>
<evidence type="ECO:0000259" key="5">
    <source>
        <dbReference type="PROSITE" id="PS01124"/>
    </source>
</evidence>
<feature type="domain" description="Response regulatory" evidence="6">
    <location>
        <begin position="3"/>
        <end position="120"/>
    </location>
</feature>
<keyword evidence="2" id="KW-0238">DNA-binding</keyword>
<evidence type="ECO:0000256" key="2">
    <source>
        <dbReference type="ARBA" id="ARBA00023125"/>
    </source>
</evidence>
<dbReference type="PROSITE" id="PS50110">
    <property type="entry name" value="RESPONSE_REGULATORY"/>
    <property type="match status" value="1"/>
</dbReference>